<dbReference type="EMBL" id="BAABKN010000009">
    <property type="protein sequence ID" value="GAA4733474.1"/>
    <property type="molecule type" value="Genomic_DNA"/>
</dbReference>
<evidence type="ECO:0008006" key="3">
    <source>
        <dbReference type="Google" id="ProtNLM"/>
    </source>
</evidence>
<evidence type="ECO:0000313" key="1">
    <source>
        <dbReference type="EMBL" id="GAA4733474.1"/>
    </source>
</evidence>
<accession>A0ABP8YQC2</accession>
<proteinExistence type="predicted"/>
<name>A0ABP8YQC2_9ACTN</name>
<reference evidence="2" key="1">
    <citation type="journal article" date="2019" name="Int. J. Syst. Evol. Microbiol.">
        <title>The Global Catalogue of Microorganisms (GCM) 10K type strain sequencing project: providing services to taxonomists for standard genome sequencing and annotation.</title>
        <authorList>
            <consortium name="The Broad Institute Genomics Platform"/>
            <consortium name="The Broad Institute Genome Sequencing Center for Infectious Disease"/>
            <person name="Wu L."/>
            <person name="Ma J."/>
        </authorList>
    </citation>
    <scope>NUCLEOTIDE SEQUENCE [LARGE SCALE GENOMIC DNA]</scope>
    <source>
        <strain evidence="2">JCM 18532</strain>
    </source>
</reference>
<comment type="caution">
    <text evidence="1">The sequence shown here is derived from an EMBL/GenBank/DDBJ whole genome shotgun (WGS) entry which is preliminary data.</text>
</comment>
<keyword evidence="2" id="KW-1185">Reference proteome</keyword>
<gene>
    <name evidence="1" type="ORF">GCM10023350_16290</name>
</gene>
<organism evidence="1 2">
    <name type="scientific">Nocardioides endophyticus</name>
    <dbReference type="NCBI Taxonomy" id="1353775"/>
    <lineage>
        <taxon>Bacteria</taxon>
        <taxon>Bacillati</taxon>
        <taxon>Actinomycetota</taxon>
        <taxon>Actinomycetes</taxon>
        <taxon>Propionibacteriales</taxon>
        <taxon>Nocardioidaceae</taxon>
        <taxon>Nocardioides</taxon>
    </lineage>
</organism>
<dbReference type="Proteomes" id="UP001499882">
    <property type="component" value="Unassembled WGS sequence"/>
</dbReference>
<protein>
    <recommendedName>
        <fullName evidence="3">Nuclear transport factor 2 family protein</fullName>
    </recommendedName>
</protein>
<sequence>MAALVVVGLAAGGCSDGSDGGPRKADATSSASAAPAEVVTAASVGQLAGKLPQARRAQLVGEVQQVVDGWIDAAYLSGDYPRTDFAGSWPGFTAPAQAKAERDGDLMSNRDIGASIDGVEPQKRQLKLDVLSVRKRPVGVTARVVLRFATTGDTVKDVRVAGRLYLTKGKQGWQVFGYDVTKVAR</sequence>
<evidence type="ECO:0000313" key="2">
    <source>
        <dbReference type="Proteomes" id="UP001499882"/>
    </source>
</evidence>